<protein>
    <submittedName>
        <fullName evidence="2">Uncharacterized protein</fullName>
    </submittedName>
</protein>
<reference evidence="2" key="1">
    <citation type="submission" date="2019-10" db="EMBL/GenBank/DDBJ databases">
        <authorList>
            <consortium name="DOE Joint Genome Institute"/>
            <person name="Kuo A."/>
            <person name="Miyauchi S."/>
            <person name="Kiss E."/>
            <person name="Drula E."/>
            <person name="Kohler A."/>
            <person name="Sanchez-Garcia M."/>
            <person name="Andreopoulos B."/>
            <person name="Barry K.W."/>
            <person name="Bonito G."/>
            <person name="Buee M."/>
            <person name="Carver A."/>
            <person name="Chen C."/>
            <person name="Cichocki N."/>
            <person name="Clum A."/>
            <person name="Culley D."/>
            <person name="Crous P.W."/>
            <person name="Fauchery L."/>
            <person name="Girlanda M."/>
            <person name="Hayes R."/>
            <person name="Keri Z."/>
            <person name="LaButti K."/>
            <person name="Lipzen A."/>
            <person name="Lombard V."/>
            <person name="Magnuson J."/>
            <person name="Maillard F."/>
            <person name="Morin E."/>
            <person name="Murat C."/>
            <person name="Nolan M."/>
            <person name="Ohm R."/>
            <person name="Pangilinan J."/>
            <person name="Pereira M."/>
            <person name="Perotto S."/>
            <person name="Peter M."/>
            <person name="Riley R."/>
            <person name="Sitrit Y."/>
            <person name="Stielow B."/>
            <person name="Szollosi G."/>
            <person name="Zifcakova L."/>
            <person name="Stursova M."/>
            <person name="Spatafora J.W."/>
            <person name="Tedersoo L."/>
            <person name="Vaario L.-M."/>
            <person name="Yamada A."/>
            <person name="Yan M."/>
            <person name="Wang P."/>
            <person name="Xu J."/>
            <person name="Bruns T."/>
            <person name="Baldrian P."/>
            <person name="Vilgalys R."/>
            <person name="Henrissat B."/>
            <person name="Grigoriev I.V."/>
            <person name="Hibbett D."/>
            <person name="Nagy L.G."/>
            <person name="Martin F.M."/>
        </authorList>
    </citation>
    <scope>NUCLEOTIDE SEQUENCE</scope>
    <source>
        <strain evidence="2">BED1</strain>
    </source>
</reference>
<dbReference type="EMBL" id="WHUW01000501">
    <property type="protein sequence ID" value="KAF8414512.1"/>
    <property type="molecule type" value="Genomic_DNA"/>
</dbReference>
<sequence>MRGRLKCVRRVRNAWVFFGDRGGRHQGLLEADKEYESRDERNPDTAKLEYPRHKSPGSHDSFSCHNAIPPKGCGLGVCKSDVSRTSCDHGAALAAS</sequence>
<comment type="caution">
    <text evidence="2">The sequence shown here is derived from an EMBL/GenBank/DDBJ whole genome shotgun (WGS) entry which is preliminary data.</text>
</comment>
<evidence type="ECO:0000313" key="3">
    <source>
        <dbReference type="Proteomes" id="UP001194468"/>
    </source>
</evidence>
<organism evidence="2 3">
    <name type="scientific">Boletus edulis BED1</name>
    <dbReference type="NCBI Taxonomy" id="1328754"/>
    <lineage>
        <taxon>Eukaryota</taxon>
        <taxon>Fungi</taxon>
        <taxon>Dikarya</taxon>
        <taxon>Basidiomycota</taxon>
        <taxon>Agaricomycotina</taxon>
        <taxon>Agaricomycetes</taxon>
        <taxon>Agaricomycetidae</taxon>
        <taxon>Boletales</taxon>
        <taxon>Boletineae</taxon>
        <taxon>Boletaceae</taxon>
        <taxon>Boletoideae</taxon>
        <taxon>Boletus</taxon>
    </lineage>
</organism>
<proteinExistence type="predicted"/>
<accession>A0AAD4BA39</accession>
<evidence type="ECO:0000313" key="2">
    <source>
        <dbReference type="EMBL" id="KAF8414512.1"/>
    </source>
</evidence>
<dbReference type="Proteomes" id="UP001194468">
    <property type="component" value="Unassembled WGS sequence"/>
</dbReference>
<reference evidence="2" key="2">
    <citation type="journal article" date="2020" name="Nat. Commun.">
        <title>Large-scale genome sequencing of mycorrhizal fungi provides insights into the early evolution of symbiotic traits.</title>
        <authorList>
            <person name="Miyauchi S."/>
            <person name="Kiss E."/>
            <person name="Kuo A."/>
            <person name="Drula E."/>
            <person name="Kohler A."/>
            <person name="Sanchez-Garcia M."/>
            <person name="Morin E."/>
            <person name="Andreopoulos B."/>
            <person name="Barry K.W."/>
            <person name="Bonito G."/>
            <person name="Buee M."/>
            <person name="Carver A."/>
            <person name="Chen C."/>
            <person name="Cichocki N."/>
            <person name="Clum A."/>
            <person name="Culley D."/>
            <person name="Crous P.W."/>
            <person name="Fauchery L."/>
            <person name="Girlanda M."/>
            <person name="Hayes R.D."/>
            <person name="Keri Z."/>
            <person name="LaButti K."/>
            <person name="Lipzen A."/>
            <person name="Lombard V."/>
            <person name="Magnuson J."/>
            <person name="Maillard F."/>
            <person name="Murat C."/>
            <person name="Nolan M."/>
            <person name="Ohm R.A."/>
            <person name="Pangilinan J."/>
            <person name="Pereira M.F."/>
            <person name="Perotto S."/>
            <person name="Peter M."/>
            <person name="Pfister S."/>
            <person name="Riley R."/>
            <person name="Sitrit Y."/>
            <person name="Stielow J.B."/>
            <person name="Szollosi G."/>
            <person name="Zifcakova L."/>
            <person name="Stursova M."/>
            <person name="Spatafora J.W."/>
            <person name="Tedersoo L."/>
            <person name="Vaario L.M."/>
            <person name="Yamada A."/>
            <person name="Yan M."/>
            <person name="Wang P."/>
            <person name="Xu J."/>
            <person name="Bruns T."/>
            <person name="Baldrian P."/>
            <person name="Vilgalys R."/>
            <person name="Dunand C."/>
            <person name="Henrissat B."/>
            <person name="Grigoriev I.V."/>
            <person name="Hibbett D."/>
            <person name="Nagy L.G."/>
            <person name="Martin F.M."/>
        </authorList>
    </citation>
    <scope>NUCLEOTIDE SEQUENCE</scope>
    <source>
        <strain evidence="2">BED1</strain>
    </source>
</reference>
<evidence type="ECO:0000256" key="1">
    <source>
        <dbReference type="SAM" id="MobiDB-lite"/>
    </source>
</evidence>
<feature type="region of interest" description="Disordered" evidence="1">
    <location>
        <begin position="28"/>
        <end position="62"/>
    </location>
</feature>
<keyword evidence="3" id="KW-1185">Reference proteome</keyword>
<name>A0AAD4BA39_BOLED</name>
<gene>
    <name evidence="2" type="ORF">L210DRAFT_3592195</name>
</gene>
<dbReference type="AlphaFoldDB" id="A0AAD4BA39"/>
<feature type="compositionally biased region" description="Basic and acidic residues" evidence="1">
    <location>
        <begin position="30"/>
        <end position="52"/>
    </location>
</feature>